<gene>
    <name evidence="2" type="ORF">N7456_000883</name>
</gene>
<evidence type="ECO:0000313" key="2">
    <source>
        <dbReference type="EMBL" id="KAJ5116535.1"/>
    </source>
</evidence>
<dbReference type="Proteomes" id="UP001149165">
    <property type="component" value="Unassembled WGS sequence"/>
</dbReference>
<reference evidence="2" key="1">
    <citation type="submission" date="2022-11" db="EMBL/GenBank/DDBJ databases">
        <authorList>
            <person name="Petersen C."/>
        </authorList>
    </citation>
    <scope>NUCLEOTIDE SEQUENCE</scope>
    <source>
        <strain evidence="2">IBT 30069</strain>
    </source>
</reference>
<accession>A0A9W9GDA5</accession>
<comment type="caution">
    <text evidence="2">The sequence shown here is derived from an EMBL/GenBank/DDBJ whole genome shotgun (WGS) entry which is preliminary data.</text>
</comment>
<keyword evidence="3" id="KW-1185">Reference proteome</keyword>
<reference evidence="2" key="2">
    <citation type="journal article" date="2023" name="IMA Fungus">
        <title>Comparative genomic study of the Penicillium genus elucidates a diverse pangenome and 15 lateral gene transfer events.</title>
        <authorList>
            <person name="Petersen C."/>
            <person name="Sorensen T."/>
            <person name="Nielsen M.R."/>
            <person name="Sondergaard T.E."/>
            <person name="Sorensen J.L."/>
            <person name="Fitzpatrick D.A."/>
            <person name="Frisvad J.C."/>
            <person name="Nielsen K.L."/>
        </authorList>
    </citation>
    <scope>NUCLEOTIDE SEQUENCE</scope>
    <source>
        <strain evidence="2">IBT 30069</strain>
    </source>
</reference>
<evidence type="ECO:0008006" key="4">
    <source>
        <dbReference type="Google" id="ProtNLM"/>
    </source>
</evidence>
<dbReference type="EMBL" id="JAPQKH010000001">
    <property type="protein sequence ID" value="KAJ5116535.1"/>
    <property type="molecule type" value="Genomic_DNA"/>
</dbReference>
<dbReference type="AlphaFoldDB" id="A0A9W9GDA5"/>
<organism evidence="2 3">
    <name type="scientific">Penicillium angulare</name>
    <dbReference type="NCBI Taxonomy" id="116970"/>
    <lineage>
        <taxon>Eukaryota</taxon>
        <taxon>Fungi</taxon>
        <taxon>Dikarya</taxon>
        <taxon>Ascomycota</taxon>
        <taxon>Pezizomycotina</taxon>
        <taxon>Eurotiomycetes</taxon>
        <taxon>Eurotiomycetidae</taxon>
        <taxon>Eurotiales</taxon>
        <taxon>Aspergillaceae</taxon>
        <taxon>Penicillium</taxon>
    </lineage>
</organism>
<proteinExistence type="predicted"/>
<sequence length="102" mass="10233">MKYTLALSALFAVALAAPTTEGGGKGKGKGSGEGDTVCDSHETVVCSGNGNGGLLSLGNLLNGLLGESCSGGDVYCCKQSDVEQSGLINLDLNLQCSLNHLL</sequence>
<protein>
    <recommendedName>
        <fullName evidence="4">Hydrophobin</fullName>
    </recommendedName>
</protein>
<evidence type="ECO:0000313" key="3">
    <source>
        <dbReference type="Proteomes" id="UP001149165"/>
    </source>
</evidence>
<feature type="chain" id="PRO_5040847312" description="Hydrophobin" evidence="1">
    <location>
        <begin position="17"/>
        <end position="102"/>
    </location>
</feature>
<dbReference type="OrthoDB" id="4368505at2759"/>
<feature type="signal peptide" evidence="1">
    <location>
        <begin position="1"/>
        <end position="16"/>
    </location>
</feature>
<name>A0A9W9GDA5_9EURO</name>
<keyword evidence="1" id="KW-0732">Signal</keyword>
<evidence type="ECO:0000256" key="1">
    <source>
        <dbReference type="SAM" id="SignalP"/>
    </source>
</evidence>